<dbReference type="AlphaFoldDB" id="A0A183UFD8"/>
<evidence type="ECO:0000256" key="4">
    <source>
        <dbReference type="ARBA" id="ARBA00022989"/>
    </source>
</evidence>
<keyword evidence="6" id="KW-0325">Glycoprotein</keyword>
<dbReference type="InterPro" id="IPR003392">
    <property type="entry name" value="PTHD_SSD"/>
</dbReference>
<feature type="domain" description="SSD" evidence="8">
    <location>
        <begin position="233"/>
        <end position="402"/>
    </location>
</feature>
<dbReference type="InterPro" id="IPR000731">
    <property type="entry name" value="SSD"/>
</dbReference>
<evidence type="ECO:0000313" key="10">
    <source>
        <dbReference type="WBParaSite" id="TCNE_0000720801-mRNA-1"/>
    </source>
</evidence>
<feature type="transmembrane region" description="Helical" evidence="7">
    <location>
        <begin position="438"/>
        <end position="458"/>
    </location>
</feature>
<dbReference type="SUPFAM" id="SSF82866">
    <property type="entry name" value="Multidrug efflux transporter AcrB transmembrane domain"/>
    <property type="match status" value="2"/>
</dbReference>
<feature type="transmembrane region" description="Helical" evidence="7">
    <location>
        <begin position="235"/>
        <end position="254"/>
    </location>
</feature>
<evidence type="ECO:0000313" key="9">
    <source>
        <dbReference type="Proteomes" id="UP000050794"/>
    </source>
</evidence>
<dbReference type="PANTHER" id="PTHR10796">
    <property type="entry name" value="PATCHED-RELATED"/>
    <property type="match status" value="1"/>
</dbReference>
<evidence type="ECO:0000259" key="8">
    <source>
        <dbReference type="PROSITE" id="PS50156"/>
    </source>
</evidence>
<accession>A0A183UFD8</accession>
<feature type="transmembrane region" description="Helical" evidence="7">
    <location>
        <begin position="348"/>
        <end position="368"/>
    </location>
</feature>
<dbReference type="Proteomes" id="UP000050794">
    <property type="component" value="Unassembled WGS sequence"/>
</dbReference>
<keyword evidence="9" id="KW-1185">Reference proteome</keyword>
<evidence type="ECO:0000256" key="1">
    <source>
        <dbReference type="ARBA" id="ARBA00004141"/>
    </source>
</evidence>
<proteinExistence type="inferred from homology"/>
<evidence type="ECO:0000256" key="3">
    <source>
        <dbReference type="ARBA" id="ARBA00022692"/>
    </source>
</evidence>
<keyword evidence="5 7" id="KW-0472">Membrane</keyword>
<comment type="similarity">
    <text evidence="2">Belongs to the patched family.</text>
</comment>
<evidence type="ECO:0000256" key="2">
    <source>
        <dbReference type="ARBA" id="ARBA00005585"/>
    </source>
</evidence>
<keyword evidence="4 7" id="KW-1133">Transmembrane helix</keyword>
<protein>
    <submittedName>
        <fullName evidence="10">SSD domain-containing protein</fullName>
    </submittedName>
</protein>
<dbReference type="PANTHER" id="PTHR10796:SF95">
    <property type="entry name" value="SSD DOMAIN-CONTAINING PROTEIN"/>
    <property type="match status" value="1"/>
</dbReference>
<dbReference type="GO" id="GO:0006897">
    <property type="term" value="P:endocytosis"/>
    <property type="evidence" value="ECO:0007669"/>
    <property type="project" value="TreeGrafter"/>
</dbReference>
<evidence type="ECO:0000256" key="5">
    <source>
        <dbReference type="ARBA" id="ARBA00023136"/>
    </source>
</evidence>
<keyword evidence="3 7" id="KW-0812">Transmembrane</keyword>
<dbReference type="WBParaSite" id="TCNE_0000720801-mRNA-1">
    <property type="protein sequence ID" value="TCNE_0000720801-mRNA-1"/>
    <property type="gene ID" value="TCNE_0000720801"/>
</dbReference>
<feature type="transmembrane region" description="Helical" evidence="7">
    <location>
        <begin position="670"/>
        <end position="701"/>
    </location>
</feature>
<organism evidence="9 10">
    <name type="scientific">Toxocara canis</name>
    <name type="common">Canine roundworm</name>
    <dbReference type="NCBI Taxonomy" id="6265"/>
    <lineage>
        <taxon>Eukaryota</taxon>
        <taxon>Metazoa</taxon>
        <taxon>Ecdysozoa</taxon>
        <taxon>Nematoda</taxon>
        <taxon>Chromadorea</taxon>
        <taxon>Rhabditida</taxon>
        <taxon>Spirurina</taxon>
        <taxon>Ascaridomorpha</taxon>
        <taxon>Ascaridoidea</taxon>
        <taxon>Toxocaridae</taxon>
        <taxon>Toxocara</taxon>
    </lineage>
</organism>
<dbReference type="GO" id="GO:0018996">
    <property type="term" value="P:molting cycle, collagen and cuticulin-based cuticle"/>
    <property type="evidence" value="ECO:0007669"/>
    <property type="project" value="TreeGrafter"/>
</dbReference>
<feature type="transmembrane region" description="Helical" evidence="7">
    <location>
        <begin position="374"/>
        <end position="400"/>
    </location>
</feature>
<feature type="transmembrane region" description="Helical" evidence="7">
    <location>
        <begin position="296"/>
        <end position="317"/>
    </location>
</feature>
<feature type="transmembrane region" description="Helical" evidence="7">
    <location>
        <begin position="266"/>
        <end position="290"/>
    </location>
</feature>
<feature type="transmembrane region" description="Helical" evidence="7">
    <location>
        <begin position="781"/>
        <end position="807"/>
    </location>
</feature>
<comment type="subcellular location">
    <subcellularLocation>
        <location evidence="1">Membrane</location>
        <topology evidence="1">Multi-pass membrane protein</topology>
    </subcellularLocation>
</comment>
<dbReference type="InterPro" id="IPR051697">
    <property type="entry name" value="Patched_domain-protein"/>
</dbReference>
<name>A0A183UFD8_TOXCA</name>
<dbReference type="PROSITE" id="PS50156">
    <property type="entry name" value="SSD"/>
    <property type="match status" value="1"/>
</dbReference>
<dbReference type="GO" id="GO:0030659">
    <property type="term" value="C:cytoplasmic vesicle membrane"/>
    <property type="evidence" value="ECO:0007669"/>
    <property type="project" value="TreeGrafter"/>
</dbReference>
<dbReference type="GO" id="GO:0005886">
    <property type="term" value="C:plasma membrane"/>
    <property type="evidence" value="ECO:0007669"/>
    <property type="project" value="TreeGrafter"/>
</dbReference>
<dbReference type="Pfam" id="PF02460">
    <property type="entry name" value="Patched"/>
    <property type="match status" value="1"/>
</dbReference>
<sequence length="820" mass="92878">LQVVLTITAIFSAKYALTNIKDDITSGYAPQFAQGIEEIEVYKRFNGGRDPILTYLLVMAKDGGTMSRLTHLNATVDIMHQIANEFPVKNITYGQICGNFCMFNEPVLQFRNALMSIGDSLSNAENLVGNLSYPISQILGFRYDLTPNFFGVTTYDESEITNSTASNIKDLRMILLQFRARTPDQWNKDDVTEWDRAVSNFYLNVYNNSFVRPLIFSWIFAEDEMIRTGSAMEPYLFLGFIIITIFSVVTTYFRTKTVGQWSLYRAAYAVIAGICPLLATSTALGMLFFMGLRYGSILNVTPFLVLSIGVDDCYLIMNSLRNKYLQSSSLCICSSNHRDMIVEVLQDVGPSITITSLTNVIAFGMGIFSRLPEIHLLSLACSTAVALTYIYTITLYMTLVSLGVQREMRKEHTTDIKVNNVPSSDSKSTGFLTMYCDWLWNPFTSIFLLPLLTVYWYVSITGTLSAQPALSTDKMFLKGSSVLEMNTIREQYIESNYTVVTIFVNNPGDLSNALRVKKIKDMVNEFESLDECNGGEFTNFWIRSYEIFLRFDEEEEEEDDDNKQDLNTRTAFTSQNIREFVKWPEYAHWDAFMRFDEQTNALSSFFITVAYHGIDLSEPAGRLKLLKRWRAIAKKYSSCIQELSVTIYEDEAIDLDLLETLVPSGLQTSIATIFCMALICIIFMQDVATVIIAVGSITSICLGNASTSKMQNLPITVSMKRVFGLLTLWHIDLDPFSIAALTISIGISVDSPAHITYHYYRSGYENKRLSIHSRLRQSLTAVGFPLLQCSWSNILLVLCLCFIPCYMSEVCFSHYQMCLY</sequence>
<dbReference type="Gene3D" id="1.20.1640.10">
    <property type="entry name" value="Multidrug efflux transporter AcrB transmembrane domain"/>
    <property type="match status" value="2"/>
</dbReference>
<evidence type="ECO:0000256" key="7">
    <source>
        <dbReference type="SAM" id="Phobius"/>
    </source>
</evidence>
<evidence type="ECO:0000256" key="6">
    <source>
        <dbReference type="ARBA" id="ARBA00023180"/>
    </source>
</evidence>
<reference evidence="10" key="1">
    <citation type="submission" date="2016-06" db="UniProtKB">
        <authorList>
            <consortium name="WormBaseParasite"/>
        </authorList>
    </citation>
    <scope>IDENTIFICATION</scope>
</reference>